<evidence type="ECO:0008006" key="3">
    <source>
        <dbReference type="Google" id="ProtNLM"/>
    </source>
</evidence>
<comment type="caution">
    <text evidence="1">The sequence shown here is derived from an EMBL/GenBank/DDBJ whole genome shotgun (WGS) entry which is preliminary data.</text>
</comment>
<organism evidence="1 2">
    <name type="scientific">Aquimarina rubra</name>
    <dbReference type="NCBI Taxonomy" id="1920033"/>
    <lineage>
        <taxon>Bacteria</taxon>
        <taxon>Pseudomonadati</taxon>
        <taxon>Bacteroidota</taxon>
        <taxon>Flavobacteriia</taxon>
        <taxon>Flavobacteriales</taxon>
        <taxon>Flavobacteriaceae</taxon>
        <taxon>Aquimarina</taxon>
    </lineage>
</organism>
<keyword evidence="2" id="KW-1185">Reference proteome</keyword>
<reference evidence="2" key="1">
    <citation type="journal article" date="2019" name="Int. J. Syst. Evol. Microbiol.">
        <title>The Global Catalogue of Microorganisms (GCM) 10K type strain sequencing project: providing services to taxonomists for standard genome sequencing and annotation.</title>
        <authorList>
            <consortium name="The Broad Institute Genomics Platform"/>
            <consortium name="The Broad Institute Genome Sequencing Center for Infectious Disease"/>
            <person name="Wu L."/>
            <person name="Ma J."/>
        </authorList>
    </citation>
    <scope>NUCLEOTIDE SEQUENCE [LARGE SCALE GENOMIC DNA]</scope>
    <source>
        <strain evidence="2">KCTC 52274</strain>
    </source>
</reference>
<gene>
    <name evidence="1" type="ORF">ACFSR1_05730</name>
</gene>
<name>A0ABW5LEB7_9FLAO</name>
<sequence length="196" mass="22664">MRNSKTIPFFIVLSLILIQCKKEHNVINLLSAPDNWRKETITFPLSFAKSLEHKGTEYVRFAPGWGKQGSEEFFSYAFLWYLDNDPQLSSNRLESELEMYFDGLMQVVSNSDEDSAEAIPKAKAFFEKVDDHSYAGKVITYDAFTTKKEVHLNIVATYNYCENTNKHLVLFKISPQPIDHIIWDKLNKVNPNIDCI</sequence>
<proteinExistence type="predicted"/>
<accession>A0ABW5LEB7</accession>
<dbReference type="Proteomes" id="UP001597319">
    <property type="component" value="Unassembled WGS sequence"/>
</dbReference>
<dbReference type="RefSeq" id="WP_378290512.1">
    <property type="nucleotide sequence ID" value="NZ_JBHULE010000008.1"/>
</dbReference>
<evidence type="ECO:0000313" key="1">
    <source>
        <dbReference type="EMBL" id="MFD2562161.1"/>
    </source>
</evidence>
<evidence type="ECO:0000313" key="2">
    <source>
        <dbReference type="Proteomes" id="UP001597319"/>
    </source>
</evidence>
<protein>
    <recommendedName>
        <fullName evidence="3">Lipoprotein</fullName>
    </recommendedName>
</protein>
<dbReference type="EMBL" id="JBHULE010000008">
    <property type="protein sequence ID" value="MFD2562161.1"/>
    <property type="molecule type" value="Genomic_DNA"/>
</dbReference>